<dbReference type="Pfam" id="PF03449">
    <property type="entry name" value="GreA_GreB_N"/>
    <property type="match status" value="1"/>
</dbReference>
<keyword evidence="3 4" id="KW-0804">Transcription</keyword>
<evidence type="ECO:0000256" key="1">
    <source>
        <dbReference type="ARBA" id="ARBA00023015"/>
    </source>
</evidence>
<keyword evidence="8" id="KW-0251">Elongation factor</keyword>
<dbReference type="PANTHER" id="PTHR30437">
    <property type="entry name" value="TRANSCRIPTION ELONGATION FACTOR GREA"/>
    <property type="match status" value="1"/>
</dbReference>
<dbReference type="GO" id="GO:0070063">
    <property type="term" value="F:RNA polymerase binding"/>
    <property type="evidence" value="ECO:0007669"/>
    <property type="project" value="InterPro"/>
</dbReference>
<dbReference type="GO" id="GO:0006354">
    <property type="term" value="P:DNA-templated transcription elongation"/>
    <property type="evidence" value="ECO:0007669"/>
    <property type="project" value="TreeGrafter"/>
</dbReference>
<dbReference type="InterPro" id="IPR028624">
    <property type="entry name" value="Tscrpt_elong_fac_GreA/B"/>
</dbReference>
<dbReference type="GO" id="GO:0003677">
    <property type="term" value="F:DNA binding"/>
    <property type="evidence" value="ECO:0007669"/>
    <property type="project" value="UniProtKB-UniRule"/>
</dbReference>
<keyword evidence="1 4" id="KW-0805">Transcription regulation</keyword>
<dbReference type="GO" id="GO:0032784">
    <property type="term" value="P:regulation of DNA-templated transcription elongation"/>
    <property type="evidence" value="ECO:0007669"/>
    <property type="project" value="UniProtKB-UniRule"/>
</dbReference>
<dbReference type="NCBIfam" id="TIGR01461">
    <property type="entry name" value="greB"/>
    <property type="match status" value="1"/>
</dbReference>
<dbReference type="PANTHER" id="PTHR30437:SF6">
    <property type="entry name" value="TRANSCRIPTION ELONGATION FACTOR GREB"/>
    <property type="match status" value="1"/>
</dbReference>
<evidence type="ECO:0000256" key="2">
    <source>
        <dbReference type="ARBA" id="ARBA00023125"/>
    </source>
</evidence>
<evidence type="ECO:0000256" key="5">
    <source>
        <dbReference type="SAM" id="MobiDB-lite"/>
    </source>
</evidence>
<accession>A0A9D2U901</accession>
<dbReference type="InterPro" id="IPR023459">
    <property type="entry name" value="Tscrpt_elong_fac_GreA/B_fam"/>
</dbReference>
<evidence type="ECO:0000313" key="9">
    <source>
        <dbReference type="Proteomes" id="UP000823889"/>
    </source>
</evidence>
<dbReference type="FunFam" id="3.10.50.30:FF:000001">
    <property type="entry name" value="Transcription elongation factor GreA"/>
    <property type="match status" value="1"/>
</dbReference>
<dbReference type="FunFam" id="1.10.287.180:FF:000001">
    <property type="entry name" value="Transcription elongation factor GreA"/>
    <property type="match status" value="1"/>
</dbReference>
<dbReference type="Proteomes" id="UP000823889">
    <property type="component" value="Unassembled WGS sequence"/>
</dbReference>
<evidence type="ECO:0000259" key="6">
    <source>
        <dbReference type="Pfam" id="PF01272"/>
    </source>
</evidence>
<dbReference type="SUPFAM" id="SSF46557">
    <property type="entry name" value="GreA transcript cleavage protein, N-terminal domain"/>
    <property type="match status" value="1"/>
</dbReference>
<dbReference type="Gene3D" id="1.10.287.180">
    <property type="entry name" value="Transcription elongation factor, GreA/GreB, N-terminal domain"/>
    <property type="match status" value="1"/>
</dbReference>
<dbReference type="SUPFAM" id="SSF54534">
    <property type="entry name" value="FKBP-like"/>
    <property type="match status" value="1"/>
</dbReference>
<dbReference type="InterPro" id="IPR036953">
    <property type="entry name" value="GreA/GreB_C_sf"/>
</dbReference>
<dbReference type="InterPro" id="IPR001437">
    <property type="entry name" value="Tscrpt_elong_fac_GreA/B_C"/>
</dbReference>
<keyword evidence="8" id="KW-0648">Protein biosynthesis</keyword>
<evidence type="ECO:0000259" key="7">
    <source>
        <dbReference type="Pfam" id="PF03449"/>
    </source>
</evidence>
<sequence length="194" mass="21722">MSKAFVNEDNQQEEELDLPEPSLPSGMKNYITVQGYRALHREFNHLMNTERPEVVQVVSWAASNGDRSENGDYIYGKKRLREIDRRIRFLTKRIQSAEVVDPAMQPNRDQVFFGATVVYANSAGEETTVTIVGVDEAEPLNGKISWVSPVARALTKAHEGDTVTLRTPGGVQELDILEVSYPTELAEPDPELGY</sequence>
<dbReference type="EMBL" id="DWUQ01000099">
    <property type="protein sequence ID" value="HJD44357.1"/>
    <property type="molecule type" value="Genomic_DNA"/>
</dbReference>
<feature type="region of interest" description="Disordered" evidence="5">
    <location>
        <begin position="1"/>
        <end position="24"/>
    </location>
</feature>
<dbReference type="NCBIfam" id="NF002506">
    <property type="entry name" value="PRK01885.1"/>
    <property type="match status" value="1"/>
</dbReference>
<dbReference type="AlphaFoldDB" id="A0A9D2U901"/>
<comment type="similarity">
    <text evidence="4">Belongs to the GreA/GreB family. GreB subfamily.</text>
</comment>
<name>A0A9D2U901_9BURK</name>
<dbReference type="InterPro" id="IPR022691">
    <property type="entry name" value="Tscrpt_elong_fac_GreA/B_N"/>
</dbReference>
<proteinExistence type="inferred from homology"/>
<reference evidence="8" key="1">
    <citation type="journal article" date="2021" name="PeerJ">
        <title>Extensive microbial diversity within the chicken gut microbiome revealed by metagenomics and culture.</title>
        <authorList>
            <person name="Gilroy R."/>
            <person name="Ravi A."/>
            <person name="Getino M."/>
            <person name="Pursley I."/>
            <person name="Horton D.L."/>
            <person name="Alikhan N.F."/>
            <person name="Baker D."/>
            <person name="Gharbi K."/>
            <person name="Hall N."/>
            <person name="Watson M."/>
            <person name="Adriaenssens E.M."/>
            <person name="Foster-Nyarko E."/>
            <person name="Jarju S."/>
            <person name="Secka A."/>
            <person name="Antonio M."/>
            <person name="Oren A."/>
            <person name="Chaudhuri R.R."/>
            <person name="La Ragione R."/>
            <person name="Hildebrand F."/>
            <person name="Pallen M.J."/>
        </authorList>
    </citation>
    <scope>NUCLEOTIDE SEQUENCE</scope>
    <source>
        <strain evidence="8">9264</strain>
    </source>
</reference>
<dbReference type="InterPro" id="IPR006358">
    <property type="entry name" value="Tscrpt_elong_fac_GreB"/>
</dbReference>
<dbReference type="GO" id="GO:0003746">
    <property type="term" value="F:translation elongation factor activity"/>
    <property type="evidence" value="ECO:0007669"/>
    <property type="project" value="UniProtKB-KW"/>
</dbReference>
<organism evidence="8 9">
    <name type="scientific">Candidatus Paenalcaligenes intestinipullorum</name>
    <dbReference type="NCBI Taxonomy" id="2838718"/>
    <lineage>
        <taxon>Bacteria</taxon>
        <taxon>Pseudomonadati</taxon>
        <taxon>Pseudomonadota</taxon>
        <taxon>Betaproteobacteria</taxon>
        <taxon>Burkholderiales</taxon>
        <taxon>Alcaligenaceae</taxon>
        <taxon>Paenalcaligenes</taxon>
    </lineage>
</organism>
<dbReference type="Gene3D" id="3.10.50.30">
    <property type="entry name" value="Transcription elongation factor, GreA/GreB, C-terminal domain"/>
    <property type="match status" value="1"/>
</dbReference>
<gene>
    <name evidence="4 8" type="primary">greB</name>
    <name evidence="8" type="ORF">H9906_04920</name>
</gene>
<dbReference type="Pfam" id="PF01272">
    <property type="entry name" value="GreA_GreB"/>
    <property type="match status" value="1"/>
</dbReference>
<evidence type="ECO:0000256" key="3">
    <source>
        <dbReference type="ARBA" id="ARBA00023163"/>
    </source>
</evidence>
<dbReference type="HAMAP" id="MF_00105">
    <property type="entry name" value="GreA_GreB"/>
    <property type="match status" value="1"/>
</dbReference>
<protein>
    <recommendedName>
        <fullName evidence="4">Transcription elongation factor GreB</fullName>
    </recommendedName>
    <alternativeName>
        <fullName evidence="4">Transcript cleavage factor GreB</fullName>
    </alternativeName>
</protein>
<evidence type="ECO:0000256" key="4">
    <source>
        <dbReference type="HAMAP-Rule" id="MF_00930"/>
    </source>
</evidence>
<comment type="caution">
    <text evidence="8">The sequence shown here is derived from an EMBL/GenBank/DDBJ whole genome shotgun (WGS) entry which is preliminary data.</text>
</comment>
<feature type="domain" description="Transcription elongation factor GreA/GreB N-terminal" evidence="7">
    <location>
        <begin position="29"/>
        <end position="99"/>
    </location>
</feature>
<reference evidence="8" key="2">
    <citation type="submission" date="2021-04" db="EMBL/GenBank/DDBJ databases">
        <authorList>
            <person name="Gilroy R."/>
        </authorList>
    </citation>
    <scope>NUCLEOTIDE SEQUENCE</scope>
    <source>
        <strain evidence="8">9264</strain>
    </source>
</reference>
<evidence type="ECO:0000313" key="8">
    <source>
        <dbReference type="EMBL" id="HJD44357.1"/>
    </source>
</evidence>
<feature type="domain" description="Transcription elongation factor GreA/GreB C-terminal" evidence="6">
    <location>
        <begin position="107"/>
        <end position="181"/>
    </location>
</feature>
<dbReference type="InterPro" id="IPR036805">
    <property type="entry name" value="Tscrpt_elong_fac_GreA/B_N_sf"/>
</dbReference>
<comment type="function">
    <text evidence="4">Necessary for efficient RNA polymerase transcription elongation past template-encoded arresting sites. The arresting sites in DNA have the property of trapping a certain fraction of elongating RNA polymerases that pass through, resulting in locked ternary complexes. Cleavage of the nascent transcript by cleavage factors such as GreA or GreB allows the resumption of elongation from the new 3'terminus. GreB releases sequences of up to 9 nucleotides in length.</text>
</comment>
<keyword evidence="2 4" id="KW-0238">DNA-binding</keyword>
<dbReference type="HAMAP" id="MF_00930">
    <property type="entry name" value="GreB"/>
    <property type="match status" value="1"/>
</dbReference>